<proteinExistence type="predicted"/>
<sequence>MVARLNRYRPGHLLVAPGALAQRRVSGVFRVADLEASLQSISDELGVRSLGLAGVTLLY</sequence>
<gene>
    <name evidence="1" type="ORF">TUEID40_05270</name>
</gene>
<dbReference type="AlphaFoldDB" id="A0A5E5R937"/>
<evidence type="ECO:0000313" key="1">
    <source>
        <dbReference type="EMBL" id="VVH84073.1"/>
    </source>
</evidence>
<name>A0A5E5R937_PSEAI</name>
<accession>A0A5E5R937</accession>
<protein>
    <submittedName>
        <fullName evidence="1">Uncharacterized protein</fullName>
    </submittedName>
</protein>
<organism evidence="1">
    <name type="scientific">Pseudomonas aeruginosa</name>
    <dbReference type="NCBI Taxonomy" id="287"/>
    <lineage>
        <taxon>Bacteria</taxon>
        <taxon>Pseudomonadati</taxon>
        <taxon>Pseudomonadota</taxon>
        <taxon>Gammaproteobacteria</taxon>
        <taxon>Pseudomonadales</taxon>
        <taxon>Pseudomonadaceae</taxon>
        <taxon>Pseudomonas</taxon>
    </lineage>
</organism>
<reference evidence="1" key="1">
    <citation type="submission" date="2019-09" db="EMBL/GenBank/DDBJ databases">
        <authorList>
            <person name="Gross C."/>
            <person name="Bohn E."/>
        </authorList>
    </citation>
    <scope>NUCLEOTIDE SEQUENCE</scope>
    <source>
        <strain evidence="1">ID40</strain>
    </source>
</reference>
<dbReference type="EMBL" id="LR700248">
    <property type="protein sequence ID" value="VVH84073.1"/>
    <property type="molecule type" value="Genomic_DNA"/>
</dbReference>